<dbReference type="EMBL" id="QPKB01000001">
    <property type="protein sequence ID" value="RWR74017.1"/>
    <property type="molecule type" value="Genomic_DNA"/>
</dbReference>
<accession>A0A3S3M6B4</accession>
<name>A0A3S3M6B4_9MAGN</name>
<comment type="caution">
    <text evidence="1">The sequence shown here is derived from an EMBL/GenBank/DDBJ whole genome shotgun (WGS) entry which is preliminary data.</text>
</comment>
<dbReference type="AlphaFoldDB" id="A0A3S3M6B4"/>
<organism evidence="1 2">
    <name type="scientific">Cinnamomum micranthum f. kanehirae</name>
    <dbReference type="NCBI Taxonomy" id="337451"/>
    <lineage>
        <taxon>Eukaryota</taxon>
        <taxon>Viridiplantae</taxon>
        <taxon>Streptophyta</taxon>
        <taxon>Embryophyta</taxon>
        <taxon>Tracheophyta</taxon>
        <taxon>Spermatophyta</taxon>
        <taxon>Magnoliopsida</taxon>
        <taxon>Magnoliidae</taxon>
        <taxon>Laurales</taxon>
        <taxon>Lauraceae</taxon>
        <taxon>Cinnamomum</taxon>
    </lineage>
</organism>
<protein>
    <submittedName>
        <fullName evidence="1">Uncharacterized protein</fullName>
    </submittedName>
</protein>
<proteinExistence type="predicted"/>
<keyword evidence="2" id="KW-1185">Reference proteome</keyword>
<gene>
    <name evidence="1" type="ORF">CKAN_00232800</name>
</gene>
<dbReference type="Proteomes" id="UP000283530">
    <property type="component" value="Unassembled WGS sequence"/>
</dbReference>
<evidence type="ECO:0000313" key="2">
    <source>
        <dbReference type="Proteomes" id="UP000283530"/>
    </source>
</evidence>
<dbReference type="OrthoDB" id="696358at2759"/>
<sequence>MGTPNHMLSRDEFHPQCETNPPTATCARMSTCGTQDCNTNPRPLVRSKNPSGRILSRSVSMDEWHCRDQRKWCPLCSRPSAISFNCGTEKEPMLPKHKKTTDECGCWSSHSINWLVSGSCDLLSSASRAIGSISIGLKFGRNQYKKEEIILSGT</sequence>
<evidence type="ECO:0000313" key="1">
    <source>
        <dbReference type="EMBL" id="RWR74017.1"/>
    </source>
</evidence>
<reference evidence="1 2" key="1">
    <citation type="journal article" date="2019" name="Nat. Plants">
        <title>Stout camphor tree genome fills gaps in understanding of flowering plant genome evolution.</title>
        <authorList>
            <person name="Chaw S.M."/>
            <person name="Liu Y.C."/>
            <person name="Wu Y.W."/>
            <person name="Wang H.Y."/>
            <person name="Lin C.I."/>
            <person name="Wu C.S."/>
            <person name="Ke H.M."/>
            <person name="Chang L.Y."/>
            <person name="Hsu C.Y."/>
            <person name="Yang H.T."/>
            <person name="Sudianto E."/>
            <person name="Hsu M.H."/>
            <person name="Wu K.P."/>
            <person name="Wang L.N."/>
            <person name="Leebens-Mack J.H."/>
            <person name="Tsai I.J."/>
        </authorList>
    </citation>
    <scope>NUCLEOTIDE SEQUENCE [LARGE SCALE GENOMIC DNA]</scope>
    <source>
        <strain evidence="2">cv. Chaw 1501</strain>
        <tissue evidence="1">Young leaves</tissue>
    </source>
</reference>